<sequence length="129" mass="14307">MFDIRADTSHNRLYLDITGRVDADEMQDAADKTLSEAEKLQSGFDIINDLSGFRPPSPEAAKPIKVAQGELKEMGLNRAIRVIDGDTNQVVVNAFERRSRDVGYNGEQAESVDEAERMLEEDDASGFDV</sequence>
<evidence type="ECO:0000313" key="3">
    <source>
        <dbReference type="Proteomes" id="UP001597052"/>
    </source>
</evidence>
<proteinExistence type="predicted"/>
<organism evidence="2 3">
    <name type="scientific">Halohasta litorea</name>
    <dbReference type="NCBI Taxonomy" id="869891"/>
    <lineage>
        <taxon>Archaea</taxon>
        <taxon>Methanobacteriati</taxon>
        <taxon>Methanobacteriota</taxon>
        <taxon>Stenosarchaea group</taxon>
        <taxon>Halobacteria</taxon>
        <taxon>Halobacteriales</taxon>
        <taxon>Haloferacaceae</taxon>
        <taxon>Halohasta</taxon>
    </lineage>
</organism>
<feature type="region of interest" description="Disordered" evidence="1">
    <location>
        <begin position="103"/>
        <end position="129"/>
    </location>
</feature>
<protein>
    <submittedName>
        <fullName evidence="2">Uncharacterized protein</fullName>
    </submittedName>
</protein>
<dbReference type="RefSeq" id="WP_256396217.1">
    <property type="nucleotide sequence ID" value="NZ_JANHDJ010000003.1"/>
</dbReference>
<feature type="compositionally biased region" description="Acidic residues" evidence="1">
    <location>
        <begin position="119"/>
        <end position="129"/>
    </location>
</feature>
<gene>
    <name evidence="2" type="ORF">ACFSBW_13130</name>
</gene>
<evidence type="ECO:0000313" key="2">
    <source>
        <dbReference type="EMBL" id="MFD1642818.1"/>
    </source>
</evidence>
<dbReference type="AlphaFoldDB" id="A0ABD6DCF4"/>
<accession>A0ABD6DCF4</accession>
<comment type="caution">
    <text evidence="2">The sequence shown here is derived from an EMBL/GenBank/DDBJ whole genome shotgun (WGS) entry which is preliminary data.</text>
</comment>
<keyword evidence="3" id="KW-1185">Reference proteome</keyword>
<dbReference type="Proteomes" id="UP001597052">
    <property type="component" value="Unassembled WGS sequence"/>
</dbReference>
<reference evidence="2 3" key="1">
    <citation type="journal article" date="2019" name="Int. J. Syst. Evol. Microbiol.">
        <title>The Global Catalogue of Microorganisms (GCM) 10K type strain sequencing project: providing services to taxonomists for standard genome sequencing and annotation.</title>
        <authorList>
            <consortium name="The Broad Institute Genomics Platform"/>
            <consortium name="The Broad Institute Genome Sequencing Center for Infectious Disease"/>
            <person name="Wu L."/>
            <person name="Ma J."/>
        </authorList>
    </citation>
    <scope>NUCLEOTIDE SEQUENCE [LARGE SCALE GENOMIC DNA]</scope>
    <source>
        <strain evidence="2 3">CGMCC 1.10593</strain>
    </source>
</reference>
<dbReference type="EMBL" id="JBHUDM010000003">
    <property type="protein sequence ID" value="MFD1642818.1"/>
    <property type="molecule type" value="Genomic_DNA"/>
</dbReference>
<name>A0ABD6DCF4_9EURY</name>
<evidence type="ECO:0000256" key="1">
    <source>
        <dbReference type="SAM" id="MobiDB-lite"/>
    </source>
</evidence>